<dbReference type="AlphaFoldDB" id="A0A2G9UVK1"/>
<dbReference type="Gene3D" id="3.30.1050.10">
    <property type="entry name" value="SCP2 sterol-binding domain"/>
    <property type="match status" value="1"/>
</dbReference>
<proteinExistence type="predicted"/>
<keyword evidence="3" id="KW-1185">Reference proteome</keyword>
<dbReference type="GO" id="GO:0005829">
    <property type="term" value="C:cytosol"/>
    <property type="evidence" value="ECO:0007669"/>
    <property type="project" value="TreeGrafter"/>
</dbReference>
<organism evidence="2 3">
    <name type="scientific">Teladorsagia circumcincta</name>
    <name type="common">Brown stomach worm</name>
    <name type="synonym">Ostertagia circumcincta</name>
    <dbReference type="NCBI Taxonomy" id="45464"/>
    <lineage>
        <taxon>Eukaryota</taxon>
        <taxon>Metazoa</taxon>
        <taxon>Ecdysozoa</taxon>
        <taxon>Nematoda</taxon>
        <taxon>Chromadorea</taxon>
        <taxon>Rhabditida</taxon>
        <taxon>Rhabditina</taxon>
        <taxon>Rhabditomorpha</taxon>
        <taxon>Strongyloidea</taxon>
        <taxon>Trichostrongylidae</taxon>
        <taxon>Teladorsagia</taxon>
    </lineage>
</organism>
<evidence type="ECO:0000313" key="3">
    <source>
        <dbReference type="Proteomes" id="UP000230423"/>
    </source>
</evidence>
<dbReference type="Pfam" id="PF02036">
    <property type="entry name" value="SCP2"/>
    <property type="match status" value="1"/>
</dbReference>
<gene>
    <name evidence="2" type="ORF">TELCIR_03712</name>
</gene>
<dbReference type="PANTHER" id="PTHR10094">
    <property type="entry name" value="STEROL CARRIER PROTEIN 2 SCP-2 FAMILY PROTEIN"/>
    <property type="match status" value="1"/>
</dbReference>
<dbReference type="PANTHER" id="PTHR10094:SF25">
    <property type="entry name" value="SCP2 STEROL-BINDING DOMAIN-CONTAINING PROTEIN 1"/>
    <property type="match status" value="1"/>
</dbReference>
<dbReference type="Gene3D" id="1.10.287.4290">
    <property type="match status" value="1"/>
</dbReference>
<protein>
    <submittedName>
        <fullName evidence="2">SCP-2 sterol transfer family protein</fullName>
    </submittedName>
</protein>
<accession>A0A2G9UVK1</accession>
<evidence type="ECO:0000313" key="2">
    <source>
        <dbReference type="EMBL" id="PIO74289.1"/>
    </source>
</evidence>
<sequence length="161" mass="17606">MFENEEPTGAAEELESGIRKNWDEITNMKDAKNFESMREVMTDLMGIVADAESKANESGHSVQTSTASEGFPSHIKCSPLFQEMDAGVKEDPASVKNVKAIILYILTDGEKEIGKFTLDFKSTSPSVYFGDVKNGEKATVTVTVSDDDFLEIASGKLNPQK</sequence>
<feature type="domain" description="SCP2" evidence="1">
    <location>
        <begin position="84"/>
        <end position="161"/>
    </location>
</feature>
<feature type="non-terminal residue" evidence="2">
    <location>
        <position position="161"/>
    </location>
</feature>
<dbReference type="InterPro" id="IPR003033">
    <property type="entry name" value="SCP2_sterol-bd_dom"/>
</dbReference>
<dbReference type="SUPFAM" id="SSF55718">
    <property type="entry name" value="SCP-like"/>
    <property type="match status" value="1"/>
</dbReference>
<evidence type="ECO:0000259" key="1">
    <source>
        <dbReference type="Pfam" id="PF02036"/>
    </source>
</evidence>
<dbReference type="Proteomes" id="UP000230423">
    <property type="component" value="Unassembled WGS sequence"/>
</dbReference>
<dbReference type="InterPro" id="IPR036527">
    <property type="entry name" value="SCP2_sterol-bd_dom_sf"/>
</dbReference>
<dbReference type="OrthoDB" id="5830165at2759"/>
<reference evidence="2 3" key="1">
    <citation type="submission" date="2015-09" db="EMBL/GenBank/DDBJ databases">
        <title>Draft genome of the parasitic nematode Teladorsagia circumcincta isolate WARC Sus (inbred).</title>
        <authorList>
            <person name="Mitreva M."/>
        </authorList>
    </citation>
    <scope>NUCLEOTIDE SEQUENCE [LARGE SCALE GENOMIC DNA]</scope>
    <source>
        <strain evidence="2 3">S</strain>
    </source>
</reference>
<name>A0A2G9UVK1_TELCI</name>
<dbReference type="EMBL" id="KZ345305">
    <property type="protein sequence ID" value="PIO74289.1"/>
    <property type="molecule type" value="Genomic_DNA"/>
</dbReference>